<dbReference type="FunFam" id="3.30.70.270:FF:000001">
    <property type="entry name" value="Diguanylate cyclase domain protein"/>
    <property type="match status" value="1"/>
</dbReference>
<reference evidence="2 3" key="1">
    <citation type="submission" date="2019-03" db="EMBL/GenBank/DDBJ databases">
        <title>Genomic Encyclopedia of Type Strains, Phase IV (KMG-IV): sequencing the most valuable type-strain genomes for metagenomic binning, comparative biology and taxonomic classification.</title>
        <authorList>
            <person name="Goeker M."/>
        </authorList>
    </citation>
    <scope>NUCLEOTIDE SEQUENCE [LARGE SCALE GENOMIC DNA]</scope>
    <source>
        <strain evidence="2 3">DSM 29487</strain>
    </source>
</reference>
<dbReference type="Gene3D" id="3.30.70.270">
    <property type="match status" value="1"/>
</dbReference>
<dbReference type="CDD" id="cd01949">
    <property type="entry name" value="GGDEF"/>
    <property type="match status" value="1"/>
</dbReference>
<dbReference type="InterPro" id="IPR050469">
    <property type="entry name" value="Diguanylate_Cyclase"/>
</dbReference>
<dbReference type="Pfam" id="PF13185">
    <property type="entry name" value="GAF_2"/>
    <property type="match status" value="1"/>
</dbReference>
<accession>A0A4R3YN74</accession>
<dbReference type="Pfam" id="PF00990">
    <property type="entry name" value="GGDEF"/>
    <property type="match status" value="1"/>
</dbReference>
<dbReference type="SUPFAM" id="SSF55781">
    <property type="entry name" value="GAF domain-like"/>
    <property type="match status" value="1"/>
</dbReference>
<dbReference type="GO" id="GO:0043709">
    <property type="term" value="P:cell adhesion involved in single-species biofilm formation"/>
    <property type="evidence" value="ECO:0007669"/>
    <property type="project" value="TreeGrafter"/>
</dbReference>
<dbReference type="GO" id="GO:0005886">
    <property type="term" value="C:plasma membrane"/>
    <property type="evidence" value="ECO:0007669"/>
    <property type="project" value="TreeGrafter"/>
</dbReference>
<gene>
    <name evidence="2" type="ORF">EDD60_12556</name>
</gene>
<dbReference type="GO" id="GO:1902201">
    <property type="term" value="P:negative regulation of bacterial-type flagellum-dependent cell motility"/>
    <property type="evidence" value="ECO:0007669"/>
    <property type="project" value="TreeGrafter"/>
</dbReference>
<sequence length="680" mass="80198">MMREELQRTFNEYFEQFEKTEEVNTKLKRLVLENIGLQDELFPILEQFQAIAKKQNYTYSIALGYAMWFYLYYTRDLDKAIAYNEKARELFMQIPGYENMEGILTVANNAVLVEILKENYGGAYMEILKAMPMAEKNGRITYYSAFLNNGAIILAEFGLYKKAIQQVEETLQKHDIIGDSNYIVTIFLLMNLCISAKEVKKAKEILKEYASYLQQTELFNLQIFNKFSVEIAMLEENREEAKRCFEVLQKTYSFEDNDLLDNAEVYLVYARYYLFMEDFEKAEIYYQIVYDNFNNLLGNKLRIREEMSFLKAKQGQYKEAYKHLNEARIRSHQYVRFIDDMYRHELEDVWQKNRMLSYEVLYQRLLDITSFGKIVTSSLTRNQLIDVIKERLPQIFKFDICRLLLYDEQKTEFKSLDNTIFSSQNSLLQKCVDERQSITYSNILEGDSTCIDLGELYQKNLRSVLLQPITYQNNLLAVIYFGSFQINFFSQTDQSLLQVFADYVAIALQNIYRFEEALVKASFDYLTGTYNRSALMQQGESMLLKAKENHQSIGALMIDIDDFKVINDTYGHIQGDEVIRKVTQIMDKYKQHGIIARFGGEEFILLINDITIEQLYQIAEQIRYECESCLLHIGDKDIHFTISIGCCFRENIFESLKDIFEEADQRLYIAKRNGKNYVQM</sequence>
<dbReference type="SUPFAM" id="SSF55073">
    <property type="entry name" value="Nucleotide cyclase"/>
    <property type="match status" value="1"/>
</dbReference>
<dbReference type="GO" id="GO:0052621">
    <property type="term" value="F:diguanylate cyclase activity"/>
    <property type="evidence" value="ECO:0007669"/>
    <property type="project" value="TreeGrafter"/>
</dbReference>
<protein>
    <submittedName>
        <fullName evidence="2">Diguanylate cyclase (GGDEF)-like protein</fullName>
    </submittedName>
</protein>
<evidence type="ECO:0000313" key="2">
    <source>
        <dbReference type="EMBL" id="TCV92968.1"/>
    </source>
</evidence>
<dbReference type="SMART" id="SM00065">
    <property type="entry name" value="GAF"/>
    <property type="match status" value="1"/>
</dbReference>
<dbReference type="PROSITE" id="PS50887">
    <property type="entry name" value="GGDEF"/>
    <property type="match status" value="1"/>
</dbReference>
<dbReference type="AlphaFoldDB" id="A0A4R3YN74"/>
<dbReference type="SMART" id="SM00267">
    <property type="entry name" value="GGDEF"/>
    <property type="match status" value="1"/>
</dbReference>
<proteinExistence type="predicted"/>
<name>A0A4R3YN74_9FIRM</name>
<dbReference type="EMBL" id="SMCQ01000025">
    <property type="protein sequence ID" value="TCV92968.1"/>
    <property type="molecule type" value="Genomic_DNA"/>
</dbReference>
<dbReference type="PANTHER" id="PTHR45138:SF9">
    <property type="entry name" value="DIGUANYLATE CYCLASE DGCM-RELATED"/>
    <property type="match status" value="1"/>
</dbReference>
<feature type="domain" description="GGDEF" evidence="1">
    <location>
        <begin position="551"/>
        <end position="680"/>
    </location>
</feature>
<dbReference type="Proteomes" id="UP000295515">
    <property type="component" value="Unassembled WGS sequence"/>
</dbReference>
<comment type="caution">
    <text evidence="2">The sequence shown here is derived from an EMBL/GenBank/DDBJ whole genome shotgun (WGS) entry which is preliminary data.</text>
</comment>
<evidence type="ECO:0000313" key="3">
    <source>
        <dbReference type="Proteomes" id="UP000295515"/>
    </source>
</evidence>
<dbReference type="InterPro" id="IPR003018">
    <property type="entry name" value="GAF"/>
</dbReference>
<dbReference type="InterPro" id="IPR043128">
    <property type="entry name" value="Rev_trsase/Diguanyl_cyclase"/>
</dbReference>
<dbReference type="NCBIfam" id="TIGR00254">
    <property type="entry name" value="GGDEF"/>
    <property type="match status" value="1"/>
</dbReference>
<dbReference type="Gene3D" id="3.30.450.40">
    <property type="match status" value="1"/>
</dbReference>
<dbReference type="InterPro" id="IPR011990">
    <property type="entry name" value="TPR-like_helical_dom_sf"/>
</dbReference>
<organism evidence="2 3">
    <name type="scientific">Longibaculum muris</name>
    <dbReference type="NCBI Taxonomy" id="1796628"/>
    <lineage>
        <taxon>Bacteria</taxon>
        <taxon>Bacillati</taxon>
        <taxon>Bacillota</taxon>
        <taxon>Erysipelotrichia</taxon>
        <taxon>Erysipelotrichales</taxon>
        <taxon>Coprobacillaceae</taxon>
        <taxon>Longibaculum</taxon>
    </lineage>
</organism>
<dbReference type="SUPFAM" id="SSF48452">
    <property type="entry name" value="TPR-like"/>
    <property type="match status" value="2"/>
</dbReference>
<dbReference type="InterPro" id="IPR029016">
    <property type="entry name" value="GAF-like_dom_sf"/>
</dbReference>
<dbReference type="PANTHER" id="PTHR45138">
    <property type="entry name" value="REGULATORY COMPONENTS OF SENSORY TRANSDUCTION SYSTEM"/>
    <property type="match status" value="1"/>
</dbReference>
<dbReference type="InterPro" id="IPR000160">
    <property type="entry name" value="GGDEF_dom"/>
</dbReference>
<dbReference type="Gene3D" id="1.25.40.10">
    <property type="entry name" value="Tetratricopeptide repeat domain"/>
    <property type="match status" value="1"/>
</dbReference>
<evidence type="ECO:0000259" key="1">
    <source>
        <dbReference type="PROSITE" id="PS50887"/>
    </source>
</evidence>
<keyword evidence="3" id="KW-1185">Reference proteome</keyword>
<dbReference type="InterPro" id="IPR029787">
    <property type="entry name" value="Nucleotide_cyclase"/>
</dbReference>